<organism evidence="1 2">
    <name type="scientific">Hyalomma marginatum</name>
    <dbReference type="NCBI Taxonomy" id="34627"/>
    <lineage>
        <taxon>Eukaryota</taxon>
        <taxon>Metazoa</taxon>
        <taxon>Ecdysozoa</taxon>
        <taxon>Arthropoda</taxon>
        <taxon>Chelicerata</taxon>
        <taxon>Arachnida</taxon>
        <taxon>Acari</taxon>
        <taxon>Parasitiformes</taxon>
        <taxon>Ixodida</taxon>
        <taxon>Ixodoidea</taxon>
        <taxon>Ixodidae</taxon>
        <taxon>Hyalomminae</taxon>
        <taxon>Hyalomma</taxon>
    </lineage>
</organism>
<reference evidence="1" key="1">
    <citation type="submission" date="2021-06" db="EMBL/GenBank/DDBJ databases">
        <authorList>
            <person name="Nardi T."/>
            <person name="Nardi T."/>
        </authorList>
    </citation>
    <scope>NUCLEOTIDE SEQUENCE</scope>
</reference>
<keyword evidence="2" id="KW-1185">Reference proteome</keyword>
<dbReference type="Proteomes" id="UP000837675">
    <property type="component" value="Unassembled WGS sequence"/>
</dbReference>
<comment type="caution">
    <text evidence="1">The sequence shown here is derived from an EMBL/GenBank/DDBJ whole genome shotgun (WGS) entry which is preliminary data.</text>
</comment>
<dbReference type="EMBL" id="CAJVAF010000296">
    <property type="protein sequence ID" value="CAG7593304.1"/>
    <property type="molecule type" value="Genomic_DNA"/>
</dbReference>
<accession>A0A8S4BX41</accession>
<evidence type="ECO:0000313" key="2">
    <source>
        <dbReference type="Proteomes" id="UP000837675"/>
    </source>
</evidence>
<proteinExistence type="predicted"/>
<protein>
    <submittedName>
        <fullName evidence="1">Uncharacterized protein</fullName>
    </submittedName>
</protein>
<sequence>MSSNSINPLSYGKIDSNPSYLLQTEVNYDDLGIITSVENILDYINC</sequence>
<gene>
    <name evidence="1" type="ORF">MHYMCMPASI_00677</name>
</gene>
<name>A0A8S4BX41_9ACAR</name>
<evidence type="ECO:0000313" key="1">
    <source>
        <dbReference type="EMBL" id="CAG7593304.1"/>
    </source>
</evidence>
<dbReference type="AlphaFoldDB" id="A0A8S4BX41"/>